<accession>A0A512C339</accession>
<sequence length="61" mass="6403">MLGQSGFMAQKAIGEARLIRLLAQGTDAGGTGPENTKTKREPQGKLGAQCEWSVNAGTKDQ</sequence>
<evidence type="ECO:0000313" key="3">
    <source>
        <dbReference type="Proteomes" id="UP000321085"/>
    </source>
</evidence>
<dbReference type="EMBL" id="BJYU01000218">
    <property type="protein sequence ID" value="GEO18624.1"/>
    <property type="molecule type" value="Genomic_DNA"/>
</dbReference>
<evidence type="ECO:0000256" key="1">
    <source>
        <dbReference type="SAM" id="MobiDB-lite"/>
    </source>
</evidence>
<protein>
    <submittedName>
        <fullName evidence="2">Uncharacterized protein</fullName>
    </submittedName>
</protein>
<name>A0A512C339_9HYPH</name>
<organism evidence="2 3">
    <name type="scientific">Microvirga aerophila</name>
    <dbReference type="NCBI Taxonomy" id="670291"/>
    <lineage>
        <taxon>Bacteria</taxon>
        <taxon>Pseudomonadati</taxon>
        <taxon>Pseudomonadota</taxon>
        <taxon>Alphaproteobacteria</taxon>
        <taxon>Hyphomicrobiales</taxon>
        <taxon>Methylobacteriaceae</taxon>
        <taxon>Microvirga</taxon>
    </lineage>
</organism>
<gene>
    <name evidence="2" type="ORF">MAE02_63200</name>
</gene>
<feature type="region of interest" description="Disordered" evidence="1">
    <location>
        <begin position="25"/>
        <end position="46"/>
    </location>
</feature>
<comment type="caution">
    <text evidence="2">The sequence shown here is derived from an EMBL/GenBank/DDBJ whole genome shotgun (WGS) entry which is preliminary data.</text>
</comment>
<dbReference type="AlphaFoldDB" id="A0A512C339"/>
<proteinExistence type="predicted"/>
<reference evidence="2 3" key="1">
    <citation type="submission" date="2019-07" db="EMBL/GenBank/DDBJ databases">
        <title>Whole genome shotgun sequence of Microvirga aerophila NBRC 106136.</title>
        <authorList>
            <person name="Hosoyama A."/>
            <person name="Uohara A."/>
            <person name="Ohji S."/>
            <person name="Ichikawa N."/>
        </authorList>
    </citation>
    <scope>NUCLEOTIDE SEQUENCE [LARGE SCALE GENOMIC DNA]</scope>
    <source>
        <strain evidence="2 3">NBRC 106136</strain>
    </source>
</reference>
<dbReference type="Proteomes" id="UP000321085">
    <property type="component" value="Unassembled WGS sequence"/>
</dbReference>
<keyword evidence="3" id="KW-1185">Reference proteome</keyword>
<evidence type="ECO:0000313" key="2">
    <source>
        <dbReference type="EMBL" id="GEO18624.1"/>
    </source>
</evidence>